<dbReference type="Proteomes" id="UP000072605">
    <property type="component" value="Unassembled WGS sequence"/>
</dbReference>
<dbReference type="EMBL" id="LDQV01000012">
    <property type="protein sequence ID" value="KTR27957.1"/>
    <property type="molecule type" value="Genomic_DNA"/>
</dbReference>
<evidence type="ECO:0000256" key="1">
    <source>
        <dbReference type="ARBA" id="ARBA00022969"/>
    </source>
</evidence>
<dbReference type="RefSeq" id="WP_058713253.1">
    <property type="nucleotide sequence ID" value="NZ_JAXUAT010000002.1"/>
</dbReference>
<comment type="caution">
    <text evidence="4">The sequence shown here is derived from an EMBL/GenBank/DDBJ whole genome shotgun (WGS) entry which is preliminary data.</text>
</comment>
<comment type="subcellular location">
    <subcellularLocation>
        <location evidence="2">Spore coat</location>
    </subcellularLocation>
</comment>
<evidence type="ECO:0000313" key="7">
    <source>
        <dbReference type="Proteomes" id="UP001387110"/>
    </source>
</evidence>
<evidence type="ECO:0000313" key="6">
    <source>
        <dbReference type="Proteomes" id="UP000072605"/>
    </source>
</evidence>
<sequence>MNEALQSINRPSKKRDELIATDFLISSKSLVRAYAVAITETASPDVRKVLTEQLNKAIQTHAAIAGYMIDHEMYHAHDLKKQLKHDQEKLEVAKGLL</sequence>
<name>A0AAW3MH49_9BACL</name>
<dbReference type="GeneID" id="90836914"/>
<dbReference type="InterPro" id="IPR012851">
    <property type="entry name" value="Spore_coat_CotF-like"/>
</dbReference>
<dbReference type="EMBL" id="JBAWKY010000001">
    <property type="protein sequence ID" value="MEI4461126.1"/>
    <property type="molecule type" value="Genomic_DNA"/>
</dbReference>
<dbReference type="AlphaFoldDB" id="A0AAW3MH49"/>
<dbReference type="GO" id="GO:0030435">
    <property type="term" value="P:sporulation resulting in formation of a cellular spore"/>
    <property type="evidence" value="ECO:0007669"/>
    <property type="project" value="UniProtKB-KW"/>
</dbReference>
<evidence type="ECO:0000313" key="4">
    <source>
        <dbReference type="EMBL" id="KTR27957.1"/>
    </source>
</evidence>
<keyword evidence="5" id="KW-0946">Virion</keyword>
<evidence type="ECO:0000256" key="2">
    <source>
        <dbReference type="ARBA" id="ARBA00024325"/>
    </source>
</evidence>
<dbReference type="Proteomes" id="UP001387110">
    <property type="component" value="Unassembled WGS sequence"/>
</dbReference>
<gene>
    <name evidence="4" type="ORF">RSA11_04685</name>
    <name evidence="5" type="ORF">SZL87_01670</name>
</gene>
<evidence type="ECO:0000313" key="5">
    <source>
        <dbReference type="EMBL" id="MEI4461126.1"/>
    </source>
</evidence>
<reference evidence="5 7" key="2">
    <citation type="submission" date="2023-12" db="EMBL/GenBank/DDBJ databases">
        <authorList>
            <person name="Easwaran N."/>
            <person name="Lazarus H.P.S."/>
        </authorList>
    </citation>
    <scope>NUCLEOTIDE SEQUENCE [LARGE SCALE GENOMIC DNA]</scope>
    <source>
        <strain evidence="5 7">VIT-2023</strain>
    </source>
</reference>
<proteinExistence type="inferred from homology"/>
<comment type="similarity">
    <text evidence="3">Belongs to the CotF family.</text>
</comment>
<keyword evidence="1" id="KW-0749">Sporulation</keyword>
<reference evidence="4 6" key="1">
    <citation type="journal article" date="2016" name="Front. Microbiol.">
        <title>Genomic Resource of Rice Seed Associated Bacteria.</title>
        <authorList>
            <person name="Midha S."/>
            <person name="Bansal K."/>
            <person name="Sharma S."/>
            <person name="Kumar N."/>
            <person name="Patil P.P."/>
            <person name="Chaudhry V."/>
            <person name="Patil P.B."/>
        </authorList>
    </citation>
    <scope>NUCLEOTIDE SEQUENCE [LARGE SCALE GENOMIC DNA]</scope>
    <source>
        <strain evidence="4 6">RSA11</strain>
    </source>
</reference>
<dbReference type="PANTHER" id="PTHR39183">
    <property type="entry name" value="SPORE COAT PROTEIN F-LIKE PROTEIN YHCQ"/>
    <property type="match status" value="1"/>
</dbReference>
<dbReference type="Gene3D" id="1.20.1260.10">
    <property type="match status" value="1"/>
</dbReference>
<dbReference type="InterPro" id="IPR012347">
    <property type="entry name" value="Ferritin-like"/>
</dbReference>
<accession>A0AAW3MH49</accession>
<keyword evidence="7" id="KW-1185">Reference proteome</keyword>
<dbReference type="PANTHER" id="PTHR39183:SF1">
    <property type="entry name" value="SPORE COAT PROTEIN F-LIKE PROTEIN YHCQ"/>
    <property type="match status" value="1"/>
</dbReference>
<keyword evidence="5" id="KW-0167">Capsid protein</keyword>
<dbReference type="Pfam" id="PF07875">
    <property type="entry name" value="Coat_F"/>
    <property type="match status" value="1"/>
</dbReference>
<protein>
    <submittedName>
        <fullName evidence="5">Spore coat protein</fullName>
    </submittedName>
    <submittedName>
        <fullName evidence="4">Spore gernimation protein GerQ</fullName>
    </submittedName>
</protein>
<organism evidence="4 6">
    <name type="scientific">Exiguobacterium indicum</name>
    <dbReference type="NCBI Taxonomy" id="296995"/>
    <lineage>
        <taxon>Bacteria</taxon>
        <taxon>Bacillati</taxon>
        <taxon>Bacillota</taxon>
        <taxon>Bacilli</taxon>
        <taxon>Bacillales</taxon>
        <taxon>Bacillales Family XII. Incertae Sedis</taxon>
        <taxon>Exiguobacterium</taxon>
    </lineage>
</organism>
<evidence type="ECO:0000256" key="3">
    <source>
        <dbReference type="ARBA" id="ARBA00024344"/>
    </source>
</evidence>